<keyword evidence="5" id="KW-1185">Reference proteome</keyword>
<evidence type="ECO:0000259" key="3">
    <source>
        <dbReference type="Pfam" id="PF20454"/>
    </source>
</evidence>
<comment type="caution">
    <text evidence="4">The sequence shown here is derived from an EMBL/GenBank/DDBJ whole genome shotgun (WGS) entry which is preliminary data.</text>
</comment>
<name>A0AA41YVV5_9PROT</name>
<dbReference type="RefSeq" id="WP_264716300.1">
    <property type="nucleotide sequence ID" value="NZ_JAPDNT010000036.1"/>
</dbReference>
<dbReference type="GO" id="GO:0005524">
    <property type="term" value="F:ATP binding"/>
    <property type="evidence" value="ECO:0007669"/>
    <property type="project" value="InterPro"/>
</dbReference>
<dbReference type="HAMAP" id="MF_04144">
    <property type="entry name" value="TERL_LAMBDA"/>
    <property type="match status" value="1"/>
</dbReference>
<organism evidence="4 5">
    <name type="scientific">Limobrevibacterium gyesilva</name>
    <dbReference type="NCBI Taxonomy" id="2991712"/>
    <lineage>
        <taxon>Bacteria</taxon>
        <taxon>Pseudomonadati</taxon>
        <taxon>Pseudomonadota</taxon>
        <taxon>Alphaproteobacteria</taxon>
        <taxon>Acetobacterales</taxon>
        <taxon>Acetobacteraceae</taxon>
        <taxon>Limobrevibacterium</taxon>
    </lineage>
</organism>
<proteinExistence type="inferred from homology"/>
<feature type="domain" description="Phage terminase large subunit GpA ATPase" evidence="2">
    <location>
        <begin position="47"/>
        <end position="292"/>
    </location>
</feature>
<gene>
    <name evidence="4" type="ORF">OL599_22560</name>
</gene>
<feature type="domain" description="Terminase large subunit GpA endonuclease" evidence="3">
    <location>
        <begin position="303"/>
        <end position="603"/>
    </location>
</feature>
<dbReference type="GO" id="GO:0016887">
    <property type="term" value="F:ATP hydrolysis activity"/>
    <property type="evidence" value="ECO:0007669"/>
    <property type="project" value="InterPro"/>
</dbReference>
<dbReference type="InterPro" id="IPR027417">
    <property type="entry name" value="P-loop_NTPase"/>
</dbReference>
<dbReference type="Gene3D" id="3.40.50.300">
    <property type="entry name" value="P-loop containing nucleotide triphosphate hydrolases"/>
    <property type="match status" value="1"/>
</dbReference>
<dbReference type="InterPro" id="IPR046454">
    <property type="entry name" value="GpA_endonuclease"/>
</dbReference>
<sequence>MLPFDALPQSRRAARQAFARAIRPDPERTVAEWADATRILGTEEGPFPGKWQTSRTPYLREPLEVASLSHPAAKLTLKFSAQTGKTQVPLNLLGQIATETPTSVLVVLPSIEEARTWNREKLDPMIANTPAIRSRVLEITSRDEKSSTTMNKIFAGGRIALVGANASKALQSRTVRVLICDEVSEFPFDVDGRGDPLAMAQARYTAFTGREKDVAVSTPGTLGSCRITKRYEESSRGVYHVPCPHCGHRQPLLFTQLRWTKGHPSTAAYYCAACGAAIQHHQKTGMIAAGAWVHGRPDLIYVHAGYHLSALYSPAVSWAWVVERYEASVQDPSLEKVFQQQVLGQAYEQRHDVVPHQALWERRTPYAAGRIPAGCLFLTGATDVQGDRLEWAVYAWDRHLTAWYVDGGMLMGDPMRKDVWEAHDALLERRYRDAWGRDWPCESWGIDSGYLSQRVYAYARRNAHRGSPRILALDGRAKWGEPPIGTPKAVEVDFAGRKIGSVQLWPVGTWDLKTEVTAALRLTEQGPDTDGMWPRGCMRFPDRLDIGFFEQLTAEVCQVRATRSGYEIREWIKLRARNEQLDLAVYTRALAHHDTLRFTEADWDRLAARRIGHAADLVTLMQSDLAAASAVPPMPPPAHPTTGPVMPPQLASPGQGDRAPPFIPTPKSGGWIRPSGGWL</sequence>
<evidence type="ECO:0000313" key="4">
    <source>
        <dbReference type="EMBL" id="MCW3477355.1"/>
    </source>
</evidence>
<dbReference type="AlphaFoldDB" id="A0AA41YVV5"/>
<reference evidence="4" key="1">
    <citation type="submission" date="2022-09" db="EMBL/GenBank/DDBJ databases">
        <title>Rhodovastum sp. nov. RN2-1 isolated from soil in Seongnam, South Korea.</title>
        <authorList>
            <person name="Le N.T."/>
        </authorList>
    </citation>
    <scope>NUCLEOTIDE SEQUENCE</scope>
    <source>
        <strain evidence="4">RN2-1</strain>
    </source>
</reference>
<feature type="region of interest" description="Disordered" evidence="1">
    <location>
        <begin position="629"/>
        <end position="679"/>
    </location>
</feature>
<evidence type="ECO:0000313" key="5">
    <source>
        <dbReference type="Proteomes" id="UP001165679"/>
    </source>
</evidence>
<dbReference type="Proteomes" id="UP001165679">
    <property type="component" value="Unassembled WGS sequence"/>
</dbReference>
<dbReference type="Pfam" id="PF05876">
    <property type="entry name" value="GpA_ATPase"/>
    <property type="match status" value="1"/>
</dbReference>
<protein>
    <submittedName>
        <fullName evidence="4">Phage terminase large subunit family protein</fullName>
    </submittedName>
</protein>
<dbReference type="Pfam" id="PF20454">
    <property type="entry name" value="GpA_nuclease"/>
    <property type="match status" value="1"/>
</dbReference>
<dbReference type="EMBL" id="JAPDNT010000036">
    <property type="protein sequence ID" value="MCW3477355.1"/>
    <property type="molecule type" value="Genomic_DNA"/>
</dbReference>
<dbReference type="GO" id="GO:0004519">
    <property type="term" value="F:endonuclease activity"/>
    <property type="evidence" value="ECO:0007669"/>
    <property type="project" value="InterPro"/>
</dbReference>
<dbReference type="InterPro" id="IPR046453">
    <property type="entry name" value="GpA_ATPase"/>
</dbReference>
<accession>A0AA41YVV5</accession>
<evidence type="ECO:0000256" key="1">
    <source>
        <dbReference type="SAM" id="MobiDB-lite"/>
    </source>
</evidence>
<evidence type="ECO:0000259" key="2">
    <source>
        <dbReference type="Pfam" id="PF05876"/>
    </source>
</evidence>
<dbReference type="InterPro" id="IPR008866">
    <property type="entry name" value="Phage_lambda_GpA-like"/>
</dbReference>
<reference evidence="4" key="2">
    <citation type="submission" date="2022-10" db="EMBL/GenBank/DDBJ databases">
        <authorList>
            <person name="Trinh H.N."/>
        </authorList>
    </citation>
    <scope>NUCLEOTIDE SEQUENCE</scope>
    <source>
        <strain evidence="4">RN2-1</strain>
    </source>
</reference>